<dbReference type="GO" id="GO:0016891">
    <property type="term" value="F:RNA endonuclease activity producing 5'-phosphomonoesters, hydrolytic mechanism"/>
    <property type="evidence" value="ECO:0007669"/>
    <property type="project" value="TreeGrafter"/>
</dbReference>
<dbReference type="EMBL" id="KQ242774">
    <property type="protein sequence ID" value="KNC77308.1"/>
    <property type="molecule type" value="Genomic_DNA"/>
</dbReference>
<keyword evidence="4" id="KW-0255">Endonuclease</keyword>
<evidence type="ECO:0000256" key="3">
    <source>
        <dbReference type="ARBA" id="ARBA00022722"/>
    </source>
</evidence>
<evidence type="ECO:0000256" key="5">
    <source>
        <dbReference type="ARBA" id="ARBA00022801"/>
    </source>
</evidence>
<dbReference type="GO" id="GO:0003727">
    <property type="term" value="F:single-stranded RNA binding"/>
    <property type="evidence" value="ECO:0007669"/>
    <property type="project" value="TreeGrafter"/>
</dbReference>
<name>A0A0L0FMQ0_9EUKA</name>
<comment type="subcellular location">
    <subcellularLocation>
        <location evidence="1">Cytoplasm</location>
    </subcellularLocation>
</comment>
<dbReference type="Pfam" id="PF04493">
    <property type="entry name" value="Endonuclease_5"/>
    <property type="match status" value="1"/>
</dbReference>
<gene>
    <name evidence="6" type="ORF">SARC_10231</name>
</gene>
<dbReference type="eggNOG" id="KOG4417">
    <property type="taxonomic scope" value="Eukaryota"/>
</dbReference>
<evidence type="ECO:0000256" key="1">
    <source>
        <dbReference type="ARBA" id="ARBA00004496"/>
    </source>
</evidence>
<dbReference type="GO" id="GO:0006281">
    <property type="term" value="P:DNA repair"/>
    <property type="evidence" value="ECO:0007669"/>
    <property type="project" value="InterPro"/>
</dbReference>
<dbReference type="STRING" id="667725.A0A0L0FMQ0"/>
<dbReference type="Proteomes" id="UP000054560">
    <property type="component" value="Unassembled WGS sequence"/>
</dbReference>
<evidence type="ECO:0000313" key="7">
    <source>
        <dbReference type="Proteomes" id="UP000054560"/>
    </source>
</evidence>
<dbReference type="GeneID" id="25910735"/>
<keyword evidence="5" id="KW-0378">Hydrolase</keyword>
<dbReference type="GO" id="GO:0005730">
    <property type="term" value="C:nucleolus"/>
    <property type="evidence" value="ECO:0007669"/>
    <property type="project" value="TreeGrafter"/>
</dbReference>
<dbReference type="Gene3D" id="3.30.2170.10">
    <property type="entry name" value="archaeoglobus fulgidus dsm 4304 superfamily"/>
    <property type="match status" value="1"/>
</dbReference>
<dbReference type="AlphaFoldDB" id="A0A0L0FMQ0"/>
<evidence type="ECO:0000256" key="4">
    <source>
        <dbReference type="ARBA" id="ARBA00022759"/>
    </source>
</evidence>
<dbReference type="RefSeq" id="XP_014151210.1">
    <property type="nucleotide sequence ID" value="XM_014295735.1"/>
</dbReference>
<protein>
    <recommendedName>
        <fullName evidence="8">Endonuclease V</fullName>
    </recommendedName>
</protein>
<organism evidence="6 7">
    <name type="scientific">Sphaeroforma arctica JP610</name>
    <dbReference type="NCBI Taxonomy" id="667725"/>
    <lineage>
        <taxon>Eukaryota</taxon>
        <taxon>Ichthyosporea</taxon>
        <taxon>Ichthyophonida</taxon>
        <taxon>Sphaeroforma</taxon>
    </lineage>
</organism>
<keyword evidence="7" id="KW-1185">Reference proteome</keyword>
<dbReference type="PANTHER" id="PTHR28511">
    <property type="entry name" value="ENDONUCLEASE V"/>
    <property type="match status" value="1"/>
</dbReference>
<evidence type="ECO:0000256" key="2">
    <source>
        <dbReference type="ARBA" id="ARBA00022490"/>
    </source>
</evidence>
<keyword evidence="3" id="KW-0540">Nuclease</keyword>
<keyword evidence="2" id="KW-0963">Cytoplasm</keyword>
<dbReference type="GO" id="GO:0005737">
    <property type="term" value="C:cytoplasm"/>
    <property type="evidence" value="ECO:0007669"/>
    <property type="project" value="UniProtKB-SubCell"/>
</dbReference>
<sequence>MCDLADADVATEETALKVEALTLIGGVDISFIKGNDTLACACLVVLSYPSLQTVYAECTMVHISEPYIAGFLAFREVSHLVDMVNVLKTTRPDLVPQVIMVDGNGLLHHQGFGLASHLSVLISIPTVGVGKTLLMVDGLSKDVITLAERIPLGGGGEMLELRGNSGTLWGMGVCMNAKVTSPIYVSVGSGISLLSAVALVRRCGQFRVPEPVRQADLRSRHYLRMNGYA</sequence>
<dbReference type="InterPro" id="IPR007581">
    <property type="entry name" value="Endonuclease-V"/>
</dbReference>
<dbReference type="CDD" id="cd06559">
    <property type="entry name" value="Endonuclease_V"/>
    <property type="match status" value="1"/>
</dbReference>
<dbReference type="PANTHER" id="PTHR28511:SF1">
    <property type="entry name" value="ENDONUCLEASE V"/>
    <property type="match status" value="1"/>
</dbReference>
<evidence type="ECO:0000313" key="6">
    <source>
        <dbReference type="EMBL" id="KNC77308.1"/>
    </source>
</evidence>
<evidence type="ECO:0008006" key="8">
    <source>
        <dbReference type="Google" id="ProtNLM"/>
    </source>
</evidence>
<reference evidence="6 7" key="1">
    <citation type="submission" date="2011-02" db="EMBL/GenBank/DDBJ databases">
        <title>The Genome Sequence of Sphaeroforma arctica JP610.</title>
        <authorList>
            <consortium name="The Broad Institute Genome Sequencing Platform"/>
            <person name="Russ C."/>
            <person name="Cuomo C."/>
            <person name="Young S.K."/>
            <person name="Zeng Q."/>
            <person name="Gargeya S."/>
            <person name="Alvarado L."/>
            <person name="Berlin A."/>
            <person name="Chapman S.B."/>
            <person name="Chen Z."/>
            <person name="Freedman E."/>
            <person name="Gellesch M."/>
            <person name="Goldberg J."/>
            <person name="Griggs A."/>
            <person name="Gujja S."/>
            <person name="Heilman E."/>
            <person name="Heiman D."/>
            <person name="Howarth C."/>
            <person name="Mehta T."/>
            <person name="Neiman D."/>
            <person name="Pearson M."/>
            <person name="Roberts A."/>
            <person name="Saif S."/>
            <person name="Shea T."/>
            <person name="Shenoy N."/>
            <person name="Sisk P."/>
            <person name="Stolte C."/>
            <person name="Sykes S."/>
            <person name="White J."/>
            <person name="Yandava C."/>
            <person name="Burger G."/>
            <person name="Gray M.W."/>
            <person name="Holland P.W.H."/>
            <person name="King N."/>
            <person name="Lang F.B.F."/>
            <person name="Roger A.J."/>
            <person name="Ruiz-Trillo I."/>
            <person name="Haas B."/>
            <person name="Nusbaum C."/>
            <person name="Birren B."/>
        </authorList>
    </citation>
    <scope>NUCLEOTIDE SEQUENCE [LARGE SCALE GENOMIC DNA]</scope>
    <source>
        <strain evidence="6 7">JP610</strain>
    </source>
</reference>
<accession>A0A0L0FMQ0</accession>
<proteinExistence type="predicted"/>
<dbReference type="OrthoDB" id="20018at2759"/>